<reference evidence="8" key="1">
    <citation type="journal article" date="2020" name="mSystems">
        <title>Genome- and Community-Level Interaction Insights into Carbon Utilization and Element Cycling Functions of Hydrothermarchaeota in Hydrothermal Sediment.</title>
        <authorList>
            <person name="Zhou Z."/>
            <person name="Liu Y."/>
            <person name="Xu W."/>
            <person name="Pan J."/>
            <person name="Luo Z.H."/>
            <person name="Li M."/>
        </authorList>
    </citation>
    <scope>NUCLEOTIDE SEQUENCE [LARGE SCALE GENOMIC DNA]</scope>
    <source>
        <strain evidence="8">HyVt-633</strain>
    </source>
</reference>
<evidence type="ECO:0000256" key="2">
    <source>
        <dbReference type="ARBA" id="ARBA00022475"/>
    </source>
</evidence>
<accession>A0A7C5HKE4</accession>
<dbReference type="GO" id="GO:0140359">
    <property type="term" value="F:ABC-type transporter activity"/>
    <property type="evidence" value="ECO:0007669"/>
    <property type="project" value="InterPro"/>
</dbReference>
<dbReference type="InterPro" id="IPR051449">
    <property type="entry name" value="ABC-2_transporter_component"/>
</dbReference>
<feature type="domain" description="ABC-2 type transporter transmembrane" evidence="7">
    <location>
        <begin position="23"/>
        <end position="198"/>
    </location>
</feature>
<keyword evidence="4 6" id="KW-1133">Transmembrane helix</keyword>
<evidence type="ECO:0000256" key="5">
    <source>
        <dbReference type="ARBA" id="ARBA00023136"/>
    </source>
</evidence>
<feature type="transmembrane region" description="Helical" evidence="6">
    <location>
        <begin position="21"/>
        <end position="40"/>
    </location>
</feature>
<dbReference type="PANTHER" id="PTHR30294">
    <property type="entry name" value="MEMBRANE COMPONENT OF ABC TRANSPORTER YHHJ-RELATED"/>
    <property type="match status" value="1"/>
</dbReference>
<evidence type="ECO:0000256" key="4">
    <source>
        <dbReference type="ARBA" id="ARBA00022989"/>
    </source>
</evidence>
<name>A0A7C5HKE4_9CHLB</name>
<feature type="non-terminal residue" evidence="8">
    <location>
        <position position="198"/>
    </location>
</feature>
<proteinExistence type="predicted"/>
<organism evidence="8">
    <name type="scientific">Chlorobaculum parvum</name>
    <dbReference type="NCBI Taxonomy" id="274539"/>
    <lineage>
        <taxon>Bacteria</taxon>
        <taxon>Pseudomonadati</taxon>
        <taxon>Chlorobiota</taxon>
        <taxon>Chlorobiia</taxon>
        <taxon>Chlorobiales</taxon>
        <taxon>Chlorobiaceae</taxon>
        <taxon>Chlorobaculum</taxon>
    </lineage>
</organism>
<feature type="transmembrane region" description="Helical" evidence="6">
    <location>
        <begin position="171"/>
        <end position="195"/>
    </location>
</feature>
<dbReference type="PANTHER" id="PTHR30294:SF29">
    <property type="entry name" value="MULTIDRUG ABC TRANSPORTER PERMEASE YBHS-RELATED"/>
    <property type="match status" value="1"/>
</dbReference>
<protein>
    <submittedName>
        <fullName evidence="8">ABC transporter permease</fullName>
    </submittedName>
</protein>
<dbReference type="AlphaFoldDB" id="A0A7C5HKE4"/>
<dbReference type="EMBL" id="DRSQ01000187">
    <property type="protein sequence ID" value="HHE32722.1"/>
    <property type="molecule type" value="Genomic_DNA"/>
</dbReference>
<dbReference type="Proteomes" id="UP000886058">
    <property type="component" value="Unassembled WGS sequence"/>
</dbReference>
<sequence>MKRFIAFIRKEFYHIVRDRRTAAILFGMPILQLLLFGYAIRNEVSEVKTGILDMSHDTVTEALTDKLFSSGTFIFAGTLQSEKDIAPAFAAGRMNEVVVFEPDFAGRLQKDGVAQMQALTDGSDPNVSRIVTGYTQAVVHNYLAEQADGSARQVGVEAVPLMMFNPSLKSVYLFVPGLMAMILMLVSTLMTSISITRE</sequence>
<evidence type="ECO:0000256" key="3">
    <source>
        <dbReference type="ARBA" id="ARBA00022692"/>
    </source>
</evidence>
<evidence type="ECO:0000313" key="8">
    <source>
        <dbReference type="EMBL" id="HHE32722.1"/>
    </source>
</evidence>
<keyword evidence="3 6" id="KW-0812">Transmembrane</keyword>
<dbReference type="Pfam" id="PF12698">
    <property type="entry name" value="ABC2_membrane_3"/>
    <property type="match status" value="1"/>
</dbReference>
<evidence type="ECO:0000259" key="7">
    <source>
        <dbReference type="Pfam" id="PF12698"/>
    </source>
</evidence>
<dbReference type="InterPro" id="IPR013525">
    <property type="entry name" value="ABC2_TM"/>
</dbReference>
<dbReference type="GO" id="GO:0005886">
    <property type="term" value="C:plasma membrane"/>
    <property type="evidence" value="ECO:0007669"/>
    <property type="project" value="UniProtKB-SubCell"/>
</dbReference>
<keyword evidence="5 6" id="KW-0472">Membrane</keyword>
<evidence type="ECO:0000256" key="6">
    <source>
        <dbReference type="SAM" id="Phobius"/>
    </source>
</evidence>
<comment type="caution">
    <text evidence="8">The sequence shown here is derived from an EMBL/GenBank/DDBJ whole genome shotgun (WGS) entry which is preliminary data.</text>
</comment>
<keyword evidence="2" id="KW-1003">Cell membrane</keyword>
<gene>
    <name evidence="8" type="ORF">ENL07_08925</name>
</gene>
<comment type="subcellular location">
    <subcellularLocation>
        <location evidence="1">Cell membrane</location>
        <topology evidence="1">Multi-pass membrane protein</topology>
    </subcellularLocation>
</comment>
<evidence type="ECO:0000256" key="1">
    <source>
        <dbReference type="ARBA" id="ARBA00004651"/>
    </source>
</evidence>